<dbReference type="Proteomes" id="UP000199657">
    <property type="component" value="Unassembled WGS sequence"/>
</dbReference>
<evidence type="ECO:0000313" key="3">
    <source>
        <dbReference type="Proteomes" id="UP000199657"/>
    </source>
</evidence>
<evidence type="ECO:0000313" key="2">
    <source>
        <dbReference type="EMBL" id="SEO69374.1"/>
    </source>
</evidence>
<dbReference type="PANTHER" id="PTHR35894">
    <property type="entry name" value="GENERAL SECRETION PATHWAY PROTEIN A-RELATED"/>
    <property type="match status" value="1"/>
</dbReference>
<accession>A0A1H8RT63</accession>
<dbReference type="GO" id="GO:0016887">
    <property type="term" value="F:ATP hydrolysis activity"/>
    <property type="evidence" value="ECO:0007669"/>
    <property type="project" value="InterPro"/>
</dbReference>
<name>A0A1H8RT63_9GAMM</name>
<dbReference type="Pfam" id="PF13401">
    <property type="entry name" value="AAA_22"/>
    <property type="match status" value="1"/>
</dbReference>
<gene>
    <name evidence="2" type="ORF">SAMN04488052_102224</name>
</gene>
<dbReference type="InterPro" id="IPR052026">
    <property type="entry name" value="ExeA_AAA_ATPase_DNA-bind"/>
</dbReference>
<sequence>MSINQPQPRWEELRTRPMTPLKAKKIMAALGLRRADLASFLTMPNGPRPSNPTVGHILNRGYWPERSASRSMLQSQLKAFLRQSGAAEEDVEVALEIDDGLFQPSSTDQDRARLGQATAPIADEETQLPENEMLSQLARRHFSLFRDPFMDDVQGPDDVFLSPGQRYIREYMFSTAKHGGFLAVIGESGAGKSVLRRDLLDRIQRDGESITPIMPRIIDKGRLTAGAVCDSIIADISQERPRKELEAKARQIERLLTDSSRGGNSHVLIIEEAHDLTIPTLKYLKRFWELEDGFRRLLSIILVGQPELRGTLDERRNRQACEVIRRIEVAEMEPLNGHLQEYLTLKFKRIGKELAACFDPDAFGVMEERLMLRSRSSREPISMLYPLVVNNLVVKCMNLAAEVGSQKVNAEIVKGV</sequence>
<organism evidence="2 3">
    <name type="scientific">Aquisalimonas asiatica</name>
    <dbReference type="NCBI Taxonomy" id="406100"/>
    <lineage>
        <taxon>Bacteria</taxon>
        <taxon>Pseudomonadati</taxon>
        <taxon>Pseudomonadota</taxon>
        <taxon>Gammaproteobacteria</taxon>
        <taxon>Chromatiales</taxon>
        <taxon>Ectothiorhodospiraceae</taxon>
        <taxon>Aquisalimonas</taxon>
    </lineage>
</organism>
<dbReference type="STRING" id="406100.SAMN04488052_102224"/>
<protein>
    <submittedName>
        <fullName evidence="2">Type II secretory pathway, component ExeA (Predicted ATPase)</fullName>
    </submittedName>
</protein>
<proteinExistence type="predicted"/>
<dbReference type="SUPFAM" id="SSF52540">
    <property type="entry name" value="P-loop containing nucleoside triphosphate hydrolases"/>
    <property type="match status" value="1"/>
</dbReference>
<feature type="domain" description="ORC1/DEAH AAA+ ATPase" evidence="1">
    <location>
        <begin position="178"/>
        <end position="312"/>
    </location>
</feature>
<evidence type="ECO:0000259" key="1">
    <source>
        <dbReference type="Pfam" id="PF13401"/>
    </source>
</evidence>
<dbReference type="InterPro" id="IPR049945">
    <property type="entry name" value="AAA_22"/>
</dbReference>
<dbReference type="Gene3D" id="3.40.50.300">
    <property type="entry name" value="P-loop containing nucleotide triphosphate hydrolases"/>
    <property type="match status" value="1"/>
</dbReference>
<reference evidence="2 3" key="1">
    <citation type="submission" date="2016-10" db="EMBL/GenBank/DDBJ databases">
        <authorList>
            <person name="de Groot N.N."/>
        </authorList>
    </citation>
    <scope>NUCLEOTIDE SEQUENCE [LARGE SCALE GENOMIC DNA]</scope>
    <source>
        <strain evidence="2 3">CGMCC 1.6291</strain>
    </source>
</reference>
<dbReference type="InterPro" id="IPR027417">
    <property type="entry name" value="P-loop_NTPase"/>
</dbReference>
<keyword evidence="3" id="KW-1185">Reference proteome</keyword>
<dbReference type="AlphaFoldDB" id="A0A1H8RT63"/>
<dbReference type="EMBL" id="FOEG01000002">
    <property type="protein sequence ID" value="SEO69374.1"/>
    <property type="molecule type" value="Genomic_DNA"/>
</dbReference>
<dbReference type="PANTHER" id="PTHR35894:SF1">
    <property type="entry name" value="PHOSPHORIBULOKINASE _ URIDINE KINASE FAMILY"/>
    <property type="match status" value="1"/>
</dbReference>